<keyword evidence="1" id="KW-0479">Metal-binding</keyword>
<dbReference type="Pfam" id="PF00149">
    <property type="entry name" value="Metallophos"/>
    <property type="match status" value="1"/>
</dbReference>
<organism evidence="6 7">
    <name type="scientific">Neptuniibacter caesariensis</name>
    <dbReference type="NCBI Taxonomy" id="207954"/>
    <lineage>
        <taxon>Bacteria</taxon>
        <taxon>Pseudomonadati</taxon>
        <taxon>Pseudomonadota</taxon>
        <taxon>Gammaproteobacteria</taxon>
        <taxon>Oceanospirillales</taxon>
        <taxon>Oceanospirillaceae</taxon>
        <taxon>Neptuniibacter</taxon>
    </lineage>
</organism>
<dbReference type="InterPro" id="IPR029052">
    <property type="entry name" value="Metallo-depent_PP-like"/>
</dbReference>
<evidence type="ECO:0000256" key="2">
    <source>
        <dbReference type="ARBA" id="ARBA00022801"/>
    </source>
</evidence>
<feature type="domain" description="Calcineurin-like phosphoesterase" evidence="5">
    <location>
        <begin position="17"/>
        <end position="202"/>
    </location>
</feature>
<evidence type="ECO:0000259" key="5">
    <source>
        <dbReference type="Pfam" id="PF00149"/>
    </source>
</evidence>
<dbReference type="Gene3D" id="3.60.21.10">
    <property type="match status" value="1"/>
</dbReference>
<reference evidence="6 7" key="1">
    <citation type="submission" date="2017-10" db="EMBL/GenBank/DDBJ databases">
        <title>Novel microbial diversity and functional potential in the marine mammal oral microbiome.</title>
        <authorList>
            <person name="Dudek N.K."/>
            <person name="Sun C.L."/>
            <person name="Burstein D."/>
            <person name="Kantor R.S."/>
            <person name="Aliaga Goltsman D.S."/>
            <person name="Bik E.M."/>
            <person name="Thomas B.C."/>
            <person name="Banfield J.F."/>
            <person name="Relman D.A."/>
        </authorList>
    </citation>
    <scope>NUCLEOTIDE SEQUENCE [LARGE SCALE GENOMIC DNA]</scope>
    <source>
        <strain evidence="6">DOLJORAL78_49_30</strain>
    </source>
</reference>
<dbReference type="InterPro" id="IPR050884">
    <property type="entry name" value="CNP_phosphodiesterase-III"/>
</dbReference>
<comment type="similarity">
    <text evidence="4">Belongs to the cyclic nucleotide phosphodiesterase class-III family.</text>
</comment>
<dbReference type="Proteomes" id="UP000242733">
    <property type="component" value="Unassembled WGS sequence"/>
</dbReference>
<dbReference type="PANTHER" id="PTHR42988:SF2">
    <property type="entry name" value="CYCLIC NUCLEOTIDE PHOSPHODIESTERASE CBUA0032-RELATED"/>
    <property type="match status" value="1"/>
</dbReference>
<dbReference type="SUPFAM" id="SSF56300">
    <property type="entry name" value="Metallo-dependent phosphatases"/>
    <property type="match status" value="1"/>
</dbReference>
<protein>
    <recommendedName>
        <fullName evidence="5">Calcineurin-like phosphoesterase domain-containing protein</fullName>
    </recommendedName>
</protein>
<dbReference type="GO" id="GO:0016787">
    <property type="term" value="F:hydrolase activity"/>
    <property type="evidence" value="ECO:0007669"/>
    <property type="project" value="UniProtKB-KW"/>
</dbReference>
<dbReference type="EMBL" id="PDSG01000004">
    <property type="protein sequence ID" value="PIE20770.1"/>
    <property type="molecule type" value="Genomic_DNA"/>
</dbReference>
<dbReference type="AlphaFoldDB" id="A0A2G6JBQ2"/>
<proteinExistence type="inferred from homology"/>
<evidence type="ECO:0000313" key="7">
    <source>
        <dbReference type="Proteomes" id="UP000242733"/>
    </source>
</evidence>
<evidence type="ECO:0000256" key="3">
    <source>
        <dbReference type="ARBA" id="ARBA00023004"/>
    </source>
</evidence>
<comment type="caution">
    <text evidence="6">The sequence shown here is derived from an EMBL/GenBank/DDBJ whole genome shotgun (WGS) entry which is preliminary data.</text>
</comment>
<evidence type="ECO:0000256" key="4">
    <source>
        <dbReference type="ARBA" id="ARBA00025742"/>
    </source>
</evidence>
<keyword evidence="2" id="KW-0378">Hydrolase</keyword>
<name>A0A2G6JBQ2_NEPCE</name>
<gene>
    <name evidence="6" type="ORF">CSA61_01020</name>
</gene>
<dbReference type="GO" id="GO:0046872">
    <property type="term" value="F:metal ion binding"/>
    <property type="evidence" value="ECO:0007669"/>
    <property type="project" value="UniProtKB-KW"/>
</dbReference>
<sequence length="263" mass="29507">MAIPWRPYSVVDRPVHLLQITDLHLQENPTDLMRGENVEARFCMVLDQLMSLSADALLLTGDLSHHAPAAYERLTSYLDELSYPSYWIPGNHDLPDEMRRYAGKGLGQKALRFQNWQVLMLDSTSQPDGRGGGTLSAEELDFLHVELDATDSEHVLLVMHHNPVSVHSAWQDKIGLGQAARFWDVVARYPQVRAVIFGHVHQAWQLSRGDIQLFSSPATAPQFKKGCERSETEQDKTLALPAYTAYTLHPDGKVDAVVNRVAS</sequence>
<keyword evidence="3" id="KW-0408">Iron</keyword>
<dbReference type="PANTHER" id="PTHR42988">
    <property type="entry name" value="PHOSPHOHYDROLASE"/>
    <property type="match status" value="1"/>
</dbReference>
<dbReference type="InterPro" id="IPR004843">
    <property type="entry name" value="Calcineurin-like_PHP"/>
</dbReference>
<accession>A0A2G6JBQ2</accession>
<evidence type="ECO:0000313" key="6">
    <source>
        <dbReference type="EMBL" id="PIE20770.1"/>
    </source>
</evidence>
<evidence type="ECO:0000256" key="1">
    <source>
        <dbReference type="ARBA" id="ARBA00022723"/>
    </source>
</evidence>